<name>A0A255XTT6_9PROT</name>
<dbReference type="Gene3D" id="3.50.40.10">
    <property type="entry name" value="Phenylalanyl-trna Synthetase, Chain B, domain 3"/>
    <property type="match status" value="1"/>
</dbReference>
<dbReference type="OrthoDB" id="276580at2"/>
<gene>
    <name evidence="2" type="ORF">CHR90_05980</name>
</gene>
<sequence>MRFSHAPEIWAMYPELSAEAMAVGEIYPEGAYQAAIAEWTARAHARLATAPEGDWPEIQAWRRAFSRMGLKPTQYRCAAESLLRRLRQSGDLPALLPLVALGNAVSAAFGVPVALFDTARISGDLTVRPATGSEVYEDFSGTPEIPSAGEVIFADSAGAAHARRWCHRQSRLSAVSADTRSLVIIVEAMHPEGAETVAAALDAVATALKLPGTRQRLTAATPNFAVG</sequence>
<dbReference type="GO" id="GO:0004826">
    <property type="term" value="F:phenylalanine-tRNA ligase activity"/>
    <property type="evidence" value="ECO:0007669"/>
    <property type="project" value="InterPro"/>
</dbReference>
<comment type="caution">
    <text evidence="2">The sequence shown here is derived from an EMBL/GenBank/DDBJ whole genome shotgun (WGS) entry which is preliminary data.</text>
</comment>
<reference evidence="2 3" key="1">
    <citation type="submission" date="2017-07" db="EMBL/GenBank/DDBJ databases">
        <title>Elstera cyanobacteriorum sp. nov., a novel bacterium isolated from cyanobacterial aggregates in a eutrophic lake.</title>
        <authorList>
            <person name="Cai H."/>
        </authorList>
    </citation>
    <scope>NUCLEOTIDE SEQUENCE [LARGE SCALE GENOMIC DNA]</scope>
    <source>
        <strain evidence="2 3">TH019</strain>
    </source>
</reference>
<organism evidence="2 3">
    <name type="scientific">Elstera cyanobacteriorum</name>
    <dbReference type="NCBI Taxonomy" id="2022747"/>
    <lineage>
        <taxon>Bacteria</taxon>
        <taxon>Pseudomonadati</taxon>
        <taxon>Pseudomonadota</taxon>
        <taxon>Alphaproteobacteria</taxon>
        <taxon>Rhodospirillales</taxon>
        <taxon>Rhodospirillaceae</taxon>
        <taxon>Elstera</taxon>
    </lineage>
</organism>
<dbReference type="PANTHER" id="PTHR39209:SF2">
    <property type="entry name" value="CYTOPLASMIC PROTEIN"/>
    <property type="match status" value="1"/>
</dbReference>
<dbReference type="EMBL" id="NOXS01000030">
    <property type="protein sequence ID" value="OYQ19670.1"/>
    <property type="molecule type" value="Genomic_DNA"/>
</dbReference>
<dbReference type="RefSeq" id="WP_094408089.1">
    <property type="nucleotide sequence ID" value="NZ_BMJZ01000006.1"/>
</dbReference>
<accession>A0A255XTT6</accession>
<dbReference type="GO" id="GO:0003723">
    <property type="term" value="F:RNA binding"/>
    <property type="evidence" value="ECO:0007669"/>
    <property type="project" value="InterPro"/>
</dbReference>
<feature type="domain" description="B3/B4 tRNA-binding" evidence="1">
    <location>
        <begin position="59"/>
        <end position="212"/>
    </location>
</feature>
<evidence type="ECO:0000259" key="1">
    <source>
        <dbReference type="SMART" id="SM00873"/>
    </source>
</evidence>
<dbReference type="AlphaFoldDB" id="A0A255XTT6"/>
<dbReference type="Pfam" id="PF03483">
    <property type="entry name" value="B3_4"/>
    <property type="match status" value="1"/>
</dbReference>
<dbReference type="Proteomes" id="UP000216361">
    <property type="component" value="Unassembled WGS sequence"/>
</dbReference>
<dbReference type="InterPro" id="IPR020825">
    <property type="entry name" value="Phe-tRNA_synthase-like_B3/B4"/>
</dbReference>
<dbReference type="SUPFAM" id="SSF56037">
    <property type="entry name" value="PheT/TilS domain"/>
    <property type="match status" value="1"/>
</dbReference>
<evidence type="ECO:0000313" key="2">
    <source>
        <dbReference type="EMBL" id="OYQ19670.1"/>
    </source>
</evidence>
<dbReference type="SMART" id="SM00873">
    <property type="entry name" value="B3_4"/>
    <property type="match status" value="1"/>
</dbReference>
<keyword evidence="3" id="KW-1185">Reference proteome</keyword>
<dbReference type="PANTHER" id="PTHR39209">
    <property type="match status" value="1"/>
</dbReference>
<dbReference type="InterPro" id="IPR005146">
    <property type="entry name" value="B3/B4_tRNA-bd"/>
</dbReference>
<protein>
    <recommendedName>
        <fullName evidence="1">B3/B4 tRNA-binding domain-containing protein</fullName>
    </recommendedName>
</protein>
<proteinExistence type="predicted"/>
<evidence type="ECO:0000313" key="3">
    <source>
        <dbReference type="Proteomes" id="UP000216361"/>
    </source>
</evidence>